<keyword evidence="4" id="KW-1185">Reference proteome</keyword>
<dbReference type="RefSeq" id="WP_163828734.1">
    <property type="nucleotide sequence ID" value="NZ_JAAGUX010000027.1"/>
</dbReference>
<comment type="caution">
    <text evidence="1">The sequence shown here is derived from an EMBL/GenBank/DDBJ whole genome shotgun (WGS) entry which is preliminary data.</text>
</comment>
<evidence type="ECO:0000313" key="4">
    <source>
        <dbReference type="Proteomes" id="UP000470876"/>
    </source>
</evidence>
<dbReference type="AlphaFoldDB" id="A0A6P1D266"/>
<reference evidence="3 4" key="1">
    <citation type="submission" date="2020-01" db="EMBL/GenBank/DDBJ databases">
        <title>Genetics and antimicrobial susceptibilities of Nocardia species isolated from the soil; a comparison with species isolated from humans.</title>
        <authorList>
            <person name="Carrasco G."/>
            <person name="Monzon S."/>
            <person name="Sansegundo M."/>
            <person name="Garcia E."/>
            <person name="Garrido N."/>
            <person name="Medina M.J."/>
            <person name="Villalon P."/>
            <person name="Ramirez-Arocha A.C."/>
            <person name="Jimenez P."/>
            <person name="Cuesta I."/>
            <person name="Valdezate S."/>
        </authorList>
    </citation>
    <scope>NUCLEOTIDE SEQUENCE [LARGE SCALE GENOMIC DNA]</scope>
    <source>
        <strain evidence="1 3">CNM20110639</strain>
        <strain evidence="2 4">CNM20110649</strain>
    </source>
</reference>
<dbReference type="EMBL" id="JAAGUX010000027">
    <property type="protein sequence ID" value="NEW57268.1"/>
    <property type="molecule type" value="Genomic_DNA"/>
</dbReference>
<dbReference type="Proteomes" id="UP000468928">
    <property type="component" value="Unassembled WGS sequence"/>
</dbReference>
<proteinExistence type="predicted"/>
<sequence>MGGSGLSDPQRLASVIDRIPDPTTAGYLVLLLVQHGAIDLNSAKVEFQRMLSRWVVAGPGIGRYRHPGSVEIVLGLRE</sequence>
<protein>
    <submittedName>
        <fullName evidence="1">Uncharacterized protein</fullName>
    </submittedName>
</protein>
<gene>
    <name evidence="1" type="ORF">GV789_09360</name>
    <name evidence="2" type="ORF">GV794_16610</name>
</gene>
<dbReference type="EMBL" id="JAAGUZ010000020">
    <property type="protein sequence ID" value="NEW44655.1"/>
    <property type="molecule type" value="Genomic_DNA"/>
</dbReference>
<evidence type="ECO:0000313" key="1">
    <source>
        <dbReference type="EMBL" id="NEW44655.1"/>
    </source>
</evidence>
<name>A0A6P1D266_9NOCA</name>
<accession>A0A6P1D266</accession>
<evidence type="ECO:0000313" key="3">
    <source>
        <dbReference type="Proteomes" id="UP000468928"/>
    </source>
</evidence>
<evidence type="ECO:0000313" key="2">
    <source>
        <dbReference type="EMBL" id="NEW57268.1"/>
    </source>
</evidence>
<dbReference type="Proteomes" id="UP000470876">
    <property type="component" value="Unassembled WGS sequence"/>
</dbReference>
<organism evidence="1 3">
    <name type="scientific">Nocardia cyriacigeorgica</name>
    <dbReference type="NCBI Taxonomy" id="135487"/>
    <lineage>
        <taxon>Bacteria</taxon>
        <taxon>Bacillati</taxon>
        <taxon>Actinomycetota</taxon>
        <taxon>Actinomycetes</taxon>
        <taxon>Mycobacteriales</taxon>
        <taxon>Nocardiaceae</taxon>
        <taxon>Nocardia</taxon>
    </lineage>
</organism>